<reference evidence="1 2" key="1">
    <citation type="submission" date="2019-05" db="EMBL/GenBank/DDBJ databases">
        <title>Another draft genome of Portunus trituberculatus and its Hox gene families provides insights of decapod evolution.</title>
        <authorList>
            <person name="Jeong J.-H."/>
            <person name="Song I."/>
            <person name="Kim S."/>
            <person name="Choi T."/>
            <person name="Kim D."/>
            <person name="Ryu S."/>
            <person name="Kim W."/>
        </authorList>
    </citation>
    <scope>NUCLEOTIDE SEQUENCE [LARGE SCALE GENOMIC DNA]</scope>
    <source>
        <tissue evidence="1">Muscle</tissue>
    </source>
</reference>
<proteinExistence type="predicted"/>
<evidence type="ECO:0000313" key="1">
    <source>
        <dbReference type="EMBL" id="MPC43379.1"/>
    </source>
</evidence>
<name>A0A5B7FDN4_PORTR</name>
<keyword evidence="2" id="KW-1185">Reference proteome</keyword>
<sequence>MSVRPGYETLIQWRRVPCARKKRLVHGDGSFCRLTAAIEDASSILSTLASGHSTGLELAAAETLSIEETGEMNLYPHSHHIRLFFLHYRHPVILTNAQLWVRTFCLVSRGTETTLRTSSKLEAT</sequence>
<dbReference type="AlphaFoldDB" id="A0A5B7FDN4"/>
<dbReference type="Proteomes" id="UP000324222">
    <property type="component" value="Unassembled WGS sequence"/>
</dbReference>
<evidence type="ECO:0000313" key="2">
    <source>
        <dbReference type="Proteomes" id="UP000324222"/>
    </source>
</evidence>
<organism evidence="1 2">
    <name type="scientific">Portunus trituberculatus</name>
    <name type="common">Swimming crab</name>
    <name type="synonym">Neptunus trituberculatus</name>
    <dbReference type="NCBI Taxonomy" id="210409"/>
    <lineage>
        <taxon>Eukaryota</taxon>
        <taxon>Metazoa</taxon>
        <taxon>Ecdysozoa</taxon>
        <taxon>Arthropoda</taxon>
        <taxon>Crustacea</taxon>
        <taxon>Multicrustacea</taxon>
        <taxon>Malacostraca</taxon>
        <taxon>Eumalacostraca</taxon>
        <taxon>Eucarida</taxon>
        <taxon>Decapoda</taxon>
        <taxon>Pleocyemata</taxon>
        <taxon>Brachyura</taxon>
        <taxon>Eubrachyura</taxon>
        <taxon>Portunoidea</taxon>
        <taxon>Portunidae</taxon>
        <taxon>Portuninae</taxon>
        <taxon>Portunus</taxon>
    </lineage>
</organism>
<dbReference type="EMBL" id="VSRR010005804">
    <property type="protein sequence ID" value="MPC43379.1"/>
    <property type="molecule type" value="Genomic_DNA"/>
</dbReference>
<comment type="caution">
    <text evidence="1">The sequence shown here is derived from an EMBL/GenBank/DDBJ whole genome shotgun (WGS) entry which is preliminary data.</text>
</comment>
<accession>A0A5B7FDN4</accession>
<gene>
    <name evidence="1" type="ORF">E2C01_037026</name>
</gene>
<protein>
    <submittedName>
        <fullName evidence="1">Uncharacterized protein</fullName>
    </submittedName>
</protein>